<feature type="transmembrane region" description="Helical" evidence="1">
    <location>
        <begin position="38"/>
        <end position="59"/>
    </location>
</feature>
<keyword evidence="1" id="KW-0812">Transmembrane</keyword>
<gene>
    <name evidence="2" type="ORF">H8923_05600</name>
</gene>
<accession>A0ABR7JMR1</accession>
<dbReference type="EMBL" id="JACRWE010000002">
    <property type="protein sequence ID" value="MBC5996229.1"/>
    <property type="molecule type" value="Genomic_DNA"/>
</dbReference>
<keyword evidence="1" id="KW-0472">Membrane</keyword>
<comment type="caution">
    <text evidence="2">The sequence shown here is derived from an EMBL/GenBank/DDBJ whole genome shotgun (WGS) entry which is preliminary data.</text>
</comment>
<evidence type="ECO:0000313" key="2">
    <source>
        <dbReference type="EMBL" id="MBC5996229.1"/>
    </source>
</evidence>
<keyword evidence="1" id="KW-1133">Transmembrane helix</keyword>
<reference evidence="2 3" key="1">
    <citation type="submission" date="2020-08" db="EMBL/GenBank/DDBJ databases">
        <authorList>
            <person name="Liu C."/>
            <person name="Sun Q."/>
        </authorList>
    </citation>
    <scope>NUCLEOTIDE SEQUENCE [LARGE SCALE GENOMIC DNA]</scope>
    <source>
        <strain evidence="2 3">NSJ-18</strain>
    </source>
</reference>
<dbReference type="RefSeq" id="WP_153972130.1">
    <property type="nucleotide sequence ID" value="NZ_JACRWE010000002.1"/>
</dbReference>
<feature type="transmembrane region" description="Helical" evidence="1">
    <location>
        <begin position="71"/>
        <end position="90"/>
    </location>
</feature>
<protein>
    <submittedName>
        <fullName evidence="2">Uncharacterized protein</fullName>
    </submittedName>
</protein>
<feature type="transmembrane region" description="Helical" evidence="1">
    <location>
        <begin position="12"/>
        <end position="32"/>
    </location>
</feature>
<sequence>MKNIDDRWVQRLICICQITYILLYLTNVIGIITSLNVYTGFSVCVSINTVTVILNIYYIIKSLKDKIGIKLSLIFITLLQILFTSFIYLLPEAGIDPLIKLWQ</sequence>
<organism evidence="2 3">
    <name type="scientific">Romboutsia faecis</name>
    <dbReference type="NCBI Taxonomy" id="2764597"/>
    <lineage>
        <taxon>Bacteria</taxon>
        <taxon>Bacillati</taxon>
        <taxon>Bacillota</taxon>
        <taxon>Clostridia</taxon>
        <taxon>Peptostreptococcales</taxon>
        <taxon>Peptostreptococcaceae</taxon>
        <taxon>Romboutsia</taxon>
    </lineage>
</organism>
<proteinExistence type="predicted"/>
<evidence type="ECO:0000313" key="3">
    <source>
        <dbReference type="Proteomes" id="UP000609849"/>
    </source>
</evidence>
<dbReference type="Proteomes" id="UP000609849">
    <property type="component" value="Unassembled WGS sequence"/>
</dbReference>
<keyword evidence="3" id="KW-1185">Reference proteome</keyword>
<name>A0ABR7JMR1_9FIRM</name>
<evidence type="ECO:0000256" key="1">
    <source>
        <dbReference type="SAM" id="Phobius"/>
    </source>
</evidence>